<sequence>MNTTECTSPASTSETPFDPYYSEILVPAAAGDSVAMQQVLTARRHVLNERTVAATTNLTVYGDEVVVEGVITLPGRQVTIVCRRLEFLPDPLNPGNYGGIDVSGCRGKDGCSGGQTTAGTEPMAATAGQDGQPGRHEGGVGSNGQPGGDGGKGGEGGSITIWCDRLVRGPQLVLDASGGLGGNGGKGQPGGRGGNGIDNLDDNDSESARGGAGGCGGHGGNGGAGGDGGTISLNFLGFDFPMSGMSLSVAGGIGGNGASPGIGGNGGNGGTPKMDSLRYKPNFLAFMGGRDPDGHQNGADSGGGGACGLPGYGGVAGSPGTIAIGALRPPAVPSVDPKTYQIIRVEAEQAAFEGTIANIWAVWTRAKVWGSWNEIHTPIDANGADGQALPAEQTFGKAGTPGGPAPVDPRYGAVNGGSDIRGRGFGPGQSGQVGANNTNRPAQGARPVATPPTRVGISPASNYPGCWSIVDDRSLALQLSGDLLPMVFERCRERFLFTNVHANTNETREAVGSLQATLSWIVRMATERKEADLAAAATMTLESLRQGRNLFGHDHDFVALGSIDRYQPDLTEVVAEYSAIEQTHGALAGALKNAQERAGFLGNLSGSQSRTLTALEADVADSVAKVNAALTSVQQFEANRAEGSVHLIKKFTDFENEVTLGTGLTPAALLSAIGQLAFINPEAPAFAIPLVASQAGDLISKTANEIATDNGTTVNRSYLSRQVLSLSNEVTDFTGLKQASDGLISADGTEQGRLMATRRQVDAICAEFFSKCPTAKKLSDDLAHYIELVATRNAKIAEYNDALTELCYLRSQADAIRSAKNKTESWRVSQAGLSLPQMAAFSSALWRHAREQCVETLYLASRAFTMHTLSNKDVFVDVLRQLMAGSQRPDNINSTAFRAALIDFIVGRLKEENKRLSTIQAFVPMGNSCRIEFTKARNPLLFATLMNGNEGLVSILPARKDTNTDHTHFPGMANVRLSAIRACALGMRTKDNIHVIQFTHPGVETIVTASDVPVTVNHQKVHHEYRYDARALSPDGTTISAGAAAAARPETGTVTSAPAATPAPVLTGGFLDAQRQMIGPFCQWSIRIPREYNSELDLSGLRSIIIEFEGTYQSFA</sequence>
<organism evidence="2 3">
    <name type="scientific">Thauera aminoaromatica</name>
    <dbReference type="NCBI Taxonomy" id="164330"/>
    <lineage>
        <taxon>Bacteria</taxon>
        <taxon>Pseudomonadati</taxon>
        <taxon>Pseudomonadota</taxon>
        <taxon>Betaproteobacteria</taxon>
        <taxon>Rhodocyclales</taxon>
        <taxon>Zoogloeaceae</taxon>
        <taxon>Thauera</taxon>
    </lineage>
</organism>
<evidence type="ECO:0000256" key="1">
    <source>
        <dbReference type="SAM" id="MobiDB-lite"/>
    </source>
</evidence>
<gene>
    <name evidence="2" type="ORF">E6Q80_19955</name>
</gene>
<feature type="compositionally biased region" description="Gly residues" evidence="1">
    <location>
        <begin position="139"/>
        <end position="156"/>
    </location>
</feature>
<protein>
    <submittedName>
        <fullName evidence="2">Uncharacterized protein</fullName>
    </submittedName>
</protein>
<feature type="region of interest" description="Disordered" evidence="1">
    <location>
        <begin position="110"/>
        <end position="156"/>
    </location>
</feature>
<feature type="compositionally biased region" description="Gly residues" evidence="1">
    <location>
        <begin position="178"/>
        <end position="196"/>
    </location>
</feature>
<dbReference type="Proteomes" id="UP000321192">
    <property type="component" value="Unassembled WGS sequence"/>
</dbReference>
<evidence type="ECO:0000313" key="2">
    <source>
        <dbReference type="EMBL" id="TXH79669.1"/>
    </source>
</evidence>
<feature type="compositionally biased region" description="Polar residues" evidence="1">
    <location>
        <begin position="432"/>
        <end position="441"/>
    </location>
</feature>
<dbReference type="RefSeq" id="WP_276661590.1">
    <property type="nucleotide sequence ID" value="NZ_SSFD01000338.1"/>
</dbReference>
<dbReference type="AlphaFoldDB" id="A0A5C7S8B9"/>
<proteinExistence type="predicted"/>
<evidence type="ECO:0000313" key="3">
    <source>
        <dbReference type="Proteomes" id="UP000321192"/>
    </source>
</evidence>
<comment type="caution">
    <text evidence="2">The sequence shown here is derived from an EMBL/GenBank/DDBJ whole genome shotgun (WGS) entry which is preliminary data.</text>
</comment>
<accession>A0A5C7S8B9</accession>
<reference evidence="2 3" key="1">
    <citation type="submission" date="2018-09" db="EMBL/GenBank/DDBJ databases">
        <title>Metagenome Assembled Genomes from an Advanced Water Purification Facility.</title>
        <authorList>
            <person name="Stamps B.W."/>
            <person name="Spear J.R."/>
        </authorList>
    </citation>
    <scope>NUCLEOTIDE SEQUENCE [LARGE SCALE GENOMIC DNA]</scope>
    <source>
        <strain evidence="2">Bin_27_1</strain>
    </source>
</reference>
<dbReference type="EMBL" id="SSFD01000338">
    <property type="protein sequence ID" value="TXH79669.1"/>
    <property type="molecule type" value="Genomic_DNA"/>
</dbReference>
<name>A0A5C7S8B9_THASP</name>
<feature type="region of interest" description="Disordered" evidence="1">
    <location>
        <begin position="177"/>
        <end position="215"/>
    </location>
</feature>
<feature type="region of interest" description="Disordered" evidence="1">
    <location>
        <begin position="414"/>
        <end position="456"/>
    </location>
</feature>